<organism evidence="2 3">
    <name type="scientific">Pisolithus tinctorius Marx 270</name>
    <dbReference type="NCBI Taxonomy" id="870435"/>
    <lineage>
        <taxon>Eukaryota</taxon>
        <taxon>Fungi</taxon>
        <taxon>Dikarya</taxon>
        <taxon>Basidiomycota</taxon>
        <taxon>Agaricomycotina</taxon>
        <taxon>Agaricomycetes</taxon>
        <taxon>Agaricomycetidae</taxon>
        <taxon>Boletales</taxon>
        <taxon>Sclerodermatineae</taxon>
        <taxon>Pisolithaceae</taxon>
        <taxon>Pisolithus</taxon>
    </lineage>
</organism>
<dbReference type="Proteomes" id="UP000054217">
    <property type="component" value="Unassembled WGS sequence"/>
</dbReference>
<evidence type="ECO:0000313" key="2">
    <source>
        <dbReference type="EMBL" id="KIN96498.1"/>
    </source>
</evidence>
<reference evidence="2 3" key="1">
    <citation type="submission" date="2014-04" db="EMBL/GenBank/DDBJ databases">
        <authorList>
            <consortium name="DOE Joint Genome Institute"/>
            <person name="Kuo A."/>
            <person name="Kohler A."/>
            <person name="Costa M.D."/>
            <person name="Nagy L.G."/>
            <person name="Floudas D."/>
            <person name="Copeland A."/>
            <person name="Barry K.W."/>
            <person name="Cichocki N."/>
            <person name="Veneault-Fourrey C."/>
            <person name="LaButti K."/>
            <person name="Lindquist E.A."/>
            <person name="Lipzen A."/>
            <person name="Lundell T."/>
            <person name="Morin E."/>
            <person name="Murat C."/>
            <person name="Sun H."/>
            <person name="Tunlid A."/>
            <person name="Henrissat B."/>
            <person name="Grigoriev I.V."/>
            <person name="Hibbett D.S."/>
            <person name="Martin F."/>
            <person name="Nordberg H.P."/>
            <person name="Cantor M.N."/>
            <person name="Hua S.X."/>
        </authorList>
    </citation>
    <scope>NUCLEOTIDE SEQUENCE [LARGE SCALE GENOMIC DNA]</scope>
    <source>
        <strain evidence="2 3">Marx 270</strain>
    </source>
</reference>
<keyword evidence="3" id="KW-1185">Reference proteome</keyword>
<dbReference type="AlphaFoldDB" id="A0A0C3NME0"/>
<evidence type="ECO:0000313" key="3">
    <source>
        <dbReference type="Proteomes" id="UP000054217"/>
    </source>
</evidence>
<feature type="compositionally biased region" description="Acidic residues" evidence="1">
    <location>
        <begin position="1"/>
        <end position="19"/>
    </location>
</feature>
<dbReference type="HOGENOM" id="CLU_1540680_0_0_1"/>
<protein>
    <submittedName>
        <fullName evidence="2">Uncharacterized protein</fullName>
    </submittedName>
</protein>
<dbReference type="EMBL" id="KN832045">
    <property type="protein sequence ID" value="KIN96498.1"/>
    <property type="molecule type" value="Genomic_DNA"/>
</dbReference>
<accession>A0A0C3NME0</accession>
<gene>
    <name evidence="2" type="ORF">M404DRAFT_33207</name>
</gene>
<evidence type="ECO:0000256" key="1">
    <source>
        <dbReference type="SAM" id="MobiDB-lite"/>
    </source>
</evidence>
<reference evidence="3" key="2">
    <citation type="submission" date="2015-01" db="EMBL/GenBank/DDBJ databases">
        <title>Evolutionary Origins and Diversification of the Mycorrhizal Mutualists.</title>
        <authorList>
            <consortium name="DOE Joint Genome Institute"/>
            <consortium name="Mycorrhizal Genomics Consortium"/>
            <person name="Kohler A."/>
            <person name="Kuo A."/>
            <person name="Nagy L.G."/>
            <person name="Floudas D."/>
            <person name="Copeland A."/>
            <person name="Barry K.W."/>
            <person name="Cichocki N."/>
            <person name="Veneault-Fourrey C."/>
            <person name="LaButti K."/>
            <person name="Lindquist E.A."/>
            <person name="Lipzen A."/>
            <person name="Lundell T."/>
            <person name="Morin E."/>
            <person name="Murat C."/>
            <person name="Riley R."/>
            <person name="Ohm R."/>
            <person name="Sun H."/>
            <person name="Tunlid A."/>
            <person name="Henrissat B."/>
            <person name="Grigoriev I.V."/>
            <person name="Hibbett D.S."/>
            <person name="Martin F."/>
        </authorList>
    </citation>
    <scope>NUCLEOTIDE SEQUENCE [LARGE SCALE GENOMIC DNA]</scope>
    <source>
        <strain evidence="3">Marx 270</strain>
    </source>
</reference>
<dbReference type="InParanoid" id="A0A0C3NME0"/>
<proteinExistence type="predicted"/>
<name>A0A0C3NME0_PISTI</name>
<feature type="region of interest" description="Disordered" evidence="1">
    <location>
        <begin position="1"/>
        <end position="21"/>
    </location>
</feature>
<sequence>MSQCEIEEEKEPFEGEGEEEERHLLATITAFNTDQRPHEARKAIRRKWGTTETAREDECLRRTAVAIQESRTNYDRRLNGSTTRATTTTFDIDRRLCEAGTIDVSLTSSLFQGRQLSTTSRGCDARAYDDLRADVVRVYSKTGATTTAQPTAAVLGDTRSDRHGHRARRPEFLF</sequence>